<feature type="compositionally biased region" description="Basic and acidic residues" evidence="1">
    <location>
        <begin position="315"/>
        <end position="332"/>
    </location>
</feature>
<name>A0A250WR41_9CHLO</name>
<dbReference type="InterPro" id="IPR013601">
    <property type="entry name" value="FAE1_typ3_polyketide_synth"/>
</dbReference>
<dbReference type="InterPro" id="IPR012392">
    <property type="entry name" value="3-ktacl-CoA_syn"/>
</dbReference>
<evidence type="ECO:0000313" key="4">
    <source>
        <dbReference type="Proteomes" id="UP000232323"/>
    </source>
</evidence>
<dbReference type="Pfam" id="PF08392">
    <property type="entry name" value="FAE1_CUT1_RppA"/>
    <property type="match status" value="1"/>
</dbReference>
<evidence type="ECO:0000313" key="3">
    <source>
        <dbReference type="EMBL" id="GAX73324.1"/>
    </source>
</evidence>
<dbReference type="Gene3D" id="3.40.47.10">
    <property type="match status" value="1"/>
</dbReference>
<dbReference type="SUPFAM" id="SSF53901">
    <property type="entry name" value="Thiolase-like"/>
    <property type="match status" value="2"/>
</dbReference>
<sequence>MFDCNHCYPLVKRAGCIRRFKMRSDIQSYHLGGMGCGTGVVGINLVRDLLKARPNSVALFVPSEITTYAFYDGKEKQRMVANAIFRMGGAAIMFTNKPSMRSVSKYQLVHAVRVHQGCNSDSYGCMSWGPDGDGVNGVYLGKNLVACAGAAIESAIRLMAPRVMTWQQYGEALYNMAQRNVLGNKEVPDYVPDFTKCISHFAIHAGKVMGQKLSDTLYCMIRKSDGTEAVRYSVLYDFVATYSVHVVSQTVLQLGVGGGVKAGCNVWRALRNIQGDRAVHSVWEHLEGKPMSETDLPRGVEGGDIRDSFCSTRSKQYDQDKVRQLEDKRADTTRGGCEMDPASVEEEPENMEAA</sequence>
<feature type="compositionally biased region" description="Acidic residues" evidence="1">
    <location>
        <begin position="343"/>
        <end position="354"/>
    </location>
</feature>
<dbReference type="PANTHER" id="PTHR31561">
    <property type="entry name" value="3-KETOACYL-COA SYNTHASE"/>
    <property type="match status" value="1"/>
</dbReference>
<dbReference type="EMBL" id="BEGY01000003">
    <property type="protein sequence ID" value="GAX73324.1"/>
    <property type="molecule type" value="Genomic_DNA"/>
</dbReference>
<dbReference type="OrthoDB" id="329835at2759"/>
<dbReference type="GO" id="GO:0016747">
    <property type="term" value="F:acyltransferase activity, transferring groups other than amino-acyl groups"/>
    <property type="evidence" value="ECO:0007669"/>
    <property type="project" value="InterPro"/>
</dbReference>
<dbReference type="GO" id="GO:0016020">
    <property type="term" value="C:membrane"/>
    <property type="evidence" value="ECO:0007669"/>
    <property type="project" value="InterPro"/>
</dbReference>
<keyword evidence="4" id="KW-1185">Reference proteome</keyword>
<accession>A0A250WR41</accession>
<organism evidence="3 4">
    <name type="scientific">Chlamydomonas eustigma</name>
    <dbReference type="NCBI Taxonomy" id="1157962"/>
    <lineage>
        <taxon>Eukaryota</taxon>
        <taxon>Viridiplantae</taxon>
        <taxon>Chlorophyta</taxon>
        <taxon>core chlorophytes</taxon>
        <taxon>Chlorophyceae</taxon>
        <taxon>CS clade</taxon>
        <taxon>Chlamydomonadales</taxon>
        <taxon>Chlamydomonadaceae</taxon>
        <taxon>Chlamydomonas</taxon>
    </lineage>
</organism>
<dbReference type="Proteomes" id="UP000232323">
    <property type="component" value="Unassembled WGS sequence"/>
</dbReference>
<feature type="domain" description="FAE" evidence="2">
    <location>
        <begin position="16"/>
        <end position="168"/>
    </location>
</feature>
<dbReference type="GO" id="GO:0006633">
    <property type="term" value="P:fatty acid biosynthetic process"/>
    <property type="evidence" value="ECO:0007669"/>
    <property type="project" value="InterPro"/>
</dbReference>
<dbReference type="AlphaFoldDB" id="A0A250WR41"/>
<comment type="caution">
    <text evidence="3">The sequence shown here is derived from an EMBL/GenBank/DDBJ whole genome shotgun (WGS) entry which is preliminary data.</text>
</comment>
<reference evidence="3 4" key="1">
    <citation type="submission" date="2017-08" db="EMBL/GenBank/DDBJ databases">
        <title>Acidophilic green algal genome provides insights into adaptation to an acidic environment.</title>
        <authorList>
            <person name="Hirooka S."/>
            <person name="Hirose Y."/>
            <person name="Kanesaki Y."/>
            <person name="Higuchi S."/>
            <person name="Fujiwara T."/>
            <person name="Onuma R."/>
            <person name="Era A."/>
            <person name="Ohbayashi R."/>
            <person name="Uzuka A."/>
            <person name="Nozaki H."/>
            <person name="Yoshikawa H."/>
            <person name="Miyagishima S.Y."/>
        </authorList>
    </citation>
    <scope>NUCLEOTIDE SEQUENCE [LARGE SCALE GENOMIC DNA]</scope>
    <source>
        <strain evidence="3 4">NIES-2499</strain>
    </source>
</reference>
<protein>
    <recommendedName>
        <fullName evidence="2">FAE domain-containing protein</fullName>
    </recommendedName>
</protein>
<evidence type="ECO:0000259" key="2">
    <source>
        <dbReference type="Pfam" id="PF08392"/>
    </source>
</evidence>
<proteinExistence type="predicted"/>
<dbReference type="InterPro" id="IPR016039">
    <property type="entry name" value="Thiolase-like"/>
</dbReference>
<evidence type="ECO:0000256" key="1">
    <source>
        <dbReference type="SAM" id="MobiDB-lite"/>
    </source>
</evidence>
<dbReference type="STRING" id="1157962.A0A250WR41"/>
<feature type="region of interest" description="Disordered" evidence="1">
    <location>
        <begin position="313"/>
        <end position="354"/>
    </location>
</feature>
<gene>
    <name evidence="3" type="ORF">CEUSTIGMA_g778.t1</name>
</gene>